<evidence type="ECO:0000259" key="3">
    <source>
        <dbReference type="Pfam" id="PF16201"/>
    </source>
</evidence>
<organism evidence="4 5">
    <name type="scientific">Eumeta variegata</name>
    <name type="common">Bagworm moth</name>
    <name type="synonym">Eumeta japonica</name>
    <dbReference type="NCBI Taxonomy" id="151549"/>
    <lineage>
        <taxon>Eukaryota</taxon>
        <taxon>Metazoa</taxon>
        <taxon>Ecdysozoa</taxon>
        <taxon>Arthropoda</taxon>
        <taxon>Hexapoda</taxon>
        <taxon>Insecta</taxon>
        <taxon>Pterygota</taxon>
        <taxon>Neoptera</taxon>
        <taxon>Endopterygota</taxon>
        <taxon>Lepidoptera</taxon>
        <taxon>Glossata</taxon>
        <taxon>Ditrysia</taxon>
        <taxon>Tineoidea</taxon>
        <taxon>Psychidae</taxon>
        <taxon>Oiketicinae</taxon>
        <taxon>Eumeta</taxon>
    </lineage>
</organism>
<proteinExistence type="predicted"/>
<dbReference type="Pfam" id="PF16201">
    <property type="entry name" value="NopRA1"/>
    <property type="match status" value="1"/>
</dbReference>
<dbReference type="EMBL" id="BGZK01000092">
    <property type="protein sequence ID" value="GBP18012.1"/>
    <property type="molecule type" value="Genomic_DNA"/>
</dbReference>
<dbReference type="GO" id="GO:0000466">
    <property type="term" value="P:maturation of 5.8S rRNA from tricistronic rRNA transcript (SSU-rRNA, 5.8S rRNA, LSU-rRNA)"/>
    <property type="evidence" value="ECO:0007669"/>
    <property type="project" value="TreeGrafter"/>
</dbReference>
<gene>
    <name evidence="4" type="primary">Urb1</name>
    <name evidence="4" type="ORF">EVAR_16957_1</name>
</gene>
<evidence type="ECO:0000259" key="2">
    <source>
        <dbReference type="Pfam" id="PF11707"/>
    </source>
</evidence>
<dbReference type="AlphaFoldDB" id="A0A4C1TVE7"/>
<dbReference type="GO" id="GO:0005730">
    <property type="term" value="C:nucleolus"/>
    <property type="evidence" value="ECO:0007669"/>
    <property type="project" value="TreeGrafter"/>
</dbReference>
<dbReference type="GO" id="GO:0000463">
    <property type="term" value="P:maturation of LSU-rRNA from tricistronic rRNA transcript (SSU-rRNA, 5.8S rRNA, LSU-rRNA)"/>
    <property type="evidence" value="ECO:0007669"/>
    <property type="project" value="TreeGrafter"/>
</dbReference>
<dbReference type="SUPFAM" id="SSF48371">
    <property type="entry name" value="ARM repeat"/>
    <property type="match status" value="1"/>
</dbReference>
<dbReference type="InterPro" id="IPR039844">
    <property type="entry name" value="URB1"/>
</dbReference>
<name>A0A4C1TVE7_EUMVA</name>
<dbReference type="InterPro" id="IPR021714">
    <property type="entry name" value="URB1_N"/>
</dbReference>
<reference evidence="4 5" key="1">
    <citation type="journal article" date="2019" name="Commun. Biol.">
        <title>The bagworm genome reveals a unique fibroin gene that provides high tensile strength.</title>
        <authorList>
            <person name="Kono N."/>
            <person name="Nakamura H."/>
            <person name="Ohtoshi R."/>
            <person name="Tomita M."/>
            <person name="Numata K."/>
            <person name="Arakawa K."/>
        </authorList>
    </citation>
    <scope>NUCLEOTIDE SEQUENCE [LARGE SCALE GENOMIC DNA]</scope>
</reference>
<feature type="compositionally biased region" description="Basic residues" evidence="1">
    <location>
        <begin position="1157"/>
        <end position="1166"/>
    </location>
</feature>
<dbReference type="STRING" id="151549.A0A4C1TVE7"/>
<dbReference type="PANTHER" id="PTHR13500">
    <property type="entry name" value="NUCLEOLAR PRERIBOSOMAL-ASSOCIATED PROTEIN 1"/>
    <property type="match status" value="1"/>
</dbReference>
<dbReference type="PANTHER" id="PTHR13500:SF0">
    <property type="entry name" value="NUCLEOLAR PRE-RIBOSOMAL-ASSOCIATED PROTEIN 1"/>
    <property type="match status" value="1"/>
</dbReference>
<sequence length="1166" mass="133683">MGKRKYECSKEQISKKPKSNLQDCDYEEETVKSRNVSSNAVTEMQNVFDIKHFRKELATKQGQTIALTQFLQVCLNPDSGIDYMLEYLKSGGNSHEILRQIGQENKKNLTLATPAFHLFHLIILKVQSTLPHMIAINEEACRYFLNTFMPTIEIMISENSGPRHRKIVLKLLTSIVTFNPDLGIEVLNQAPLTPKHLQHIVEKINYKEKDNVRVAFVHFITSFLVDGHLPLIKALLEKQGLLQLVIPGLVQDEAEAVLMFLHILKKNVIDNSFLSKSLKLKTFSHQIIHNLFKLYNWKGPSDIKYEIKKEAHSEIMELVSDILLTLFTNHKTGLYFIDSSLGTSDTNKNQNLYKALLTLKRPWENENQCDVILQIVRKCPDLHRAIISIIEQSFEPQHSPIWEKAVSFVLKLLDVLKPEDMLPKLTPLSSTQIANFIRFTTLPVPLIKFLQENVCGKDMTIALYCIKILVKMLSSLKRYIDLLQINNLKYNELRIKLETFVPKHLPGSAPVVSLIQNVLCLIYDEKKKEYLINYFLTMLTLLTQALKECKSDNVIEGIVKNIYLAYAISKDFNQVDQEGKEDFSKLTENSAWHNFCKSTLRDCLKVKTVNDNFVCAPKLLCLMTTLVNFLYQSGHEDISQLFDMVTSHSEFLNVMLSHHSVDIKSRLVELLYVLIRKNSSVMKGQQIPVYLSAYHATRSPCDRMILKILHFYEIQGLAVHEYKPYVWGDSAANHYAVRKNRTTSLWSHPTPNQVLNLFDRSIIQNTIKYFPVTQKLDYDFELLTNIDTTGNGLLLDESIPILFDKMSKDGVFGCRQMRNNMDVVILKSKYDNVLNKMRSTELSLVSHAVEYAQGEEIYDPAFLLPLLSHLLIPGSIVSCFKLFRSGLLCVPVIALSSHCPLMRAAAYHVLHRFYLQLETEMKHKNDKLMLTDFINTLRQSLPSAITTEKTAADTLKEFSNPRVPSVDAMYLAKALSVATAPANPLYKPVNNFLIAKQFVDFTTIPDFLTLFHDSDVESADRRYWILDIIRDGTKTMSDVMVIFKTMCLKMIMDFYSSVMSDKKTKEKILDCLSSLVSIPRAAEILIQGYGFTPWMNSVIRNLKNDVTLIKSVLVVVPKARGSQRSPSHYPARESATPLDATYRNPRERAARPGFWRGQRRRRKKKR</sequence>
<dbReference type="InterPro" id="IPR032436">
    <property type="entry name" value="URB1_C"/>
</dbReference>
<evidence type="ECO:0000313" key="4">
    <source>
        <dbReference type="EMBL" id="GBP18012.1"/>
    </source>
</evidence>
<feature type="region of interest" description="Disordered" evidence="1">
    <location>
        <begin position="1122"/>
        <end position="1166"/>
    </location>
</feature>
<dbReference type="Pfam" id="PF11707">
    <property type="entry name" value="Npa1"/>
    <property type="match status" value="1"/>
</dbReference>
<evidence type="ECO:0000256" key="1">
    <source>
        <dbReference type="SAM" id="MobiDB-lite"/>
    </source>
</evidence>
<comment type="caution">
    <text evidence="4">The sequence shown here is derived from an EMBL/GenBank/DDBJ whole genome shotgun (WGS) entry which is preliminary data.</text>
</comment>
<dbReference type="OrthoDB" id="72892at2759"/>
<keyword evidence="5" id="KW-1185">Reference proteome</keyword>
<feature type="domain" description="URB1 N-terminal" evidence="2">
    <location>
        <begin position="103"/>
        <end position="402"/>
    </location>
</feature>
<feature type="domain" description="URB1 C-terminal" evidence="3">
    <location>
        <begin position="889"/>
        <end position="1094"/>
    </location>
</feature>
<dbReference type="Proteomes" id="UP000299102">
    <property type="component" value="Unassembled WGS sequence"/>
</dbReference>
<accession>A0A4C1TVE7</accession>
<protein>
    <submittedName>
        <fullName evidence="4">Nucleolar pre-ribosomal-associated protein 1</fullName>
    </submittedName>
</protein>
<evidence type="ECO:0000313" key="5">
    <source>
        <dbReference type="Proteomes" id="UP000299102"/>
    </source>
</evidence>
<dbReference type="InterPro" id="IPR016024">
    <property type="entry name" value="ARM-type_fold"/>
</dbReference>